<protein>
    <recommendedName>
        <fullName evidence="5">Secreted protein</fullName>
    </recommendedName>
</protein>
<dbReference type="Proteomes" id="UP001321473">
    <property type="component" value="Unassembled WGS sequence"/>
</dbReference>
<feature type="region of interest" description="Disordered" evidence="1">
    <location>
        <begin position="24"/>
        <end position="86"/>
    </location>
</feature>
<gene>
    <name evidence="3" type="ORF">V5799_012360</name>
</gene>
<keyword evidence="4" id="KW-1185">Reference proteome</keyword>
<keyword evidence="2" id="KW-0732">Signal</keyword>
<feature type="signal peptide" evidence="2">
    <location>
        <begin position="1"/>
        <end position="18"/>
    </location>
</feature>
<feature type="compositionally biased region" description="Basic and acidic residues" evidence="1">
    <location>
        <begin position="42"/>
        <end position="86"/>
    </location>
</feature>
<evidence type="ECO:0000256" key="2">
    <source>
        <dbReference type="SAM" id="SignalP"/>
    </source>
</evidence>
<evidence type="ECO:0000313" key="3">
    <source>
        <dbReference type="EMBL" id="KAK8773115.1"/>
    </source>
</evidence>
<sequence>MKLCVVIFFAGLLVVCHGWDKPKQGKTTGATKWGRGTVADSVEGRGTADDHVKGRGTADDHVKGRGTADDHVKGRGTADDHVKDRIVAGDPDRVHYRAPHLADRLVRG</sequence>
<reference evidence="3 4" key="1">
    <citation type="journal article" date="2023" name="Arcadia Sci">
        <title>De novo assembly of a long-read Amblyomma americanum tick genome.</title>
        <authorList>
            <person name="Chou S."/>
            <person name="Poskanzer K.E."/>
            <person name="Rollins M."/>
            <person name="Thuy-Boun P.S."/>
        </authorList>
    </citation>
    <scope>NUCLEOTIDE SEQUENCE [LARGE SCALE GENOMIC DNA]</scope>
    <source>
        <strain evidence="3">F_SG_1</strain>
        <tissue evidence="3">Salivary glands</tissue>
    </source>
</reference>
<dbReference type="AlphaFoldDB" id="A0AAQ4EEC1"/>
<evidence type="ECO:0000256" key="1">
    <source>
        <dbReference type="SAM" id="MobiDB-lite"/>
    </source>
</evidence>
<evidence type="ECO:0000313" key="4">
    <source>
        <dbReference type="Proteomes" id="UP001321473"/>
    </source>
</evidence>
<comment type="caution">
    <text evidence="3">The sequence shown here is derived from an EMBL/GenBank/DDBJ whole genome shotgun (WGS) entry which is preliminary data.</text>
</comment>
<name>A0AAQ4EEC1_AMBAM</name>
<proteinExistence type="predicted"/>
<dbReference type="EMBL" id="JARKHS020017332">
    <property type="protein sequence ID" value="KAK8773115.1"/>
    <property type="molecule type" value="Genomic_DNA"/>
</dbReference>
<evidence type="ECO:0008006" key="5">
    <source>
        <dbReference type="Google" id="ProtNLM"/>
    </source>
</evidence>
<organism evidence="3 4">
    <name type="scientific">Amblyomma americanum</name>
    <name type="common">Lone star tick</name>
    <dbReference type="NCBI Taxonomy" id="6943"/>
    <lineage>
        <taxon>Eukaryota</taxon>
        <taxon>Metazoa</taxon>
        <taxon>Ecdysozoa</taxon>
        <taxon>Arthropoda</taxon>
        <taxon>Chelicerata</taxon>
        <taxon>Arachnida</taxon>
        <taxon>Acari</taxon>
        <taxon>Parasitiformes</taxon>
        <taxon>Ixodida</taxon>
        <taxon>Ixodoidea</taxon>
        <taxon>Ixodidae</taxon>
        <taxon>Amblyomminae</taxon>
        <taxon>Amblyomma</taxon>
    </lineage>
</organism>
<accession>A0AAQ4EEC1</accession>
<feature type="chain" id="PRO_5042813591" description="Secreted protein" evidence="2">
    <location>
        <begin position="19"/>
        <end position="108"/>
    </location>
</feature>